<sequence length="444" mass="44971">MTNTKRTSPMFCAGHHAHSDDPDRNARGGAGGVPRVRPALLALALASLFAGSQPGAAQSVVHLGGSDTARPAATGTGAGCDVDGYHAALGKIRSEQYAAIKTAKDTALQPDETLPGRLIYTPIVPPRSTEGRKALMAASQLARMRNRPAWTASTDARWVMGEVSNELGRYLGQEKTAYLCYGVPDYMKTMRGYLARAGGDVASLDALKSAEADIASKTILATLSALRPVPLPTPAPTDHGMAAGQGDLRPAVGTGASAEAAPASAGPGDGTPSAETGATAAETPVTASAASGTDADVGGDLAPLTEPTPIPLASDDDRLAALDRLVDAARRSGALPEDDAAPAGPGTTASLDAAGAPTANDASPASRPVLARLQALRPLVYGSQSPISDVAVRRRLIDGFSAIEIVDYLDHRPAESADSVPAAIGRTLDAIEAAHAATCGCGGN</sequence>
<evidence type="ECO:0000313" key="3">
    <source>
        <dbReference type="Proteomes" id="UP000664288"/>
    </source>
</evidence>
<comment type="caution">
    <text evidence="2">The sequence shown here is derived from an EMBL/GenBank/DDBJ whole genome shotgun (WGS) entry which is preliminary data.</text>
</comment>
<gene>
    <name evidence="2" type="ORF">J1C47_15070</name>
</gene>
<proteinExistence type="predicted"/>
<dbReference type="RefSeq" id="WP_207351605.1">
    <property type="nucleotide sequence ID" value="NZ_JAFMPY010000016.1"/>
</dbReference>
<feature type="region of interest" description="Disordered" evidence="1">
    <location>
        <begin position="332"/>
        <end position="365"/>
    </location>
</feature>
<evidence type="ECO:0000256" key="1">
    <source>
        <dbReference type="SAM" id="MobiDB-lite"/>
    </source>
</evidence>
<keyword evidence="3" id="KW-1185">Reference proteome</keyword>
<feature type="compositionally biased region" description="Basic and acidic residues" evidence="1">
    <location>
        <begin position="17"/>
        <end position="26"/>
    </location>
</feature>
<dbReference type="EMBL" id="JAFMPY010000016">
    <property type="protein sequence ID" value="MBO0904966.1"/>
    <property type="molecule type" value="Genomic_DNA"/>
</dbReference>
<protein>
    <submittedName>
        <fullName evidence="2">Uncharacterized protein</fullName>
    </submittedName>
</protein>
<feature type="region of interest" description="Disordered" evidence="1">
    <location>
        <begin position="228"/>
        <end position="315"/>
    </location>
</feature>
<accession>A0ABS3J5K9</accession>
<dbReference type="Proteomes" id="UP000664288">
    <property type="component" value="Unassembled WGS sequence"/>
</dbReference>
<feature type="compositionally biased region" description="Low complexity" evidence="1">
    <location>
        <begin position="250"/>
        <end position="274"/>
    </location>
</feature>
<reference evidence="2 3" key="1">
    <citation type="submission" date="2021-03" db="EMBL/GenBank/DDBJ databases">
        <title>Whole genome sequence of Jiella sp. MQZ13P-4.</title>
        <authorList>
            <person name="Tuo L."/>
        </authorList>
    </citation>
    <scope>NUCLEOTIDE SEQUENCE [LARGE SCALE GENOMIC DNA]</scope>
    <source>
        <strain evidence="2 3">MQZ13P-4</strain>
    </source>
</reference>
<evidence type="ECO:0000313" key="2">
    <source>
        <dbReference type="EMBL" id="MBO0904966.1"/>
    </source>
</evidence>
<name>A0ABS3J5K9_9HYPH</name>
<feature type="region of interest" description="Disordered" evidence="1">
    <location>
        <begin position="1"/>
        <end position="32"/>
    </location>
</feature>
<organism evidence="2 3">
    <name type="scientific">Jiella sonneratiae</name>
    <dbReference type="NCBI Taxonomy" id="2816856"/>
    <lineage>
        <taxon>Bacteria</taxon>
        <taxon>Pseudomonadati</taxon>
        <taxon>Pseudomonadota</taxon>
        <taxon>Alphaproteobacteria</taxon>
        <taxon>Hyphomicrobiales</taxon>
        <taxon>Aurantimonadaceae</taxon>
        <taxon>Jiella</taxon>
    </lineage>
</organism>